<feature type="region of interest" description="Disordered" evidence="1">
    <location>
        <begin position="1"/>
        <end position="89"/>
    </location>
</feature>
<feature type="compositionally biased region" description="Basic and acidic residues" evidence="1">
    <location>
        <begin position="56"/>
        <end position="66"/>
    </location>
</feature>
<feature type="compositionally biased region" description="Basic and acidic residues" evidence="1">
    <location>
        <begin position="1"/>
        <end position="37"/>
    </location>
</feature>
<sequence length="692" mass="77598">MEKKRIQEKNKKEEIRKRALKRKSEGNNDLPSKEKYKKECHHKEAHRKMTHHKVIHQKESHSRRDTSNNTNKVNTNSPGSDSLQSTPSPSQFLAANKIISSMKAQLPEEYYIKEKQKDTFADIEQGICNQTPEYPFNKHPATPPQFSEANKLVSAIKSKLTYKVMVPQEESVMTFANAKDRMETLRRSLTETTNTAQSVQIQQSKMETTEKCHMSGAIEKSPEAMEVEDVKEIEPPRPQAENEMCNIPESLILKGEKPTLFIPWRVINELDKMKDTNNGSGAVCKKARAAMDFLYKSLPENDRIKGQSLRDANCHIYPCEMNDDEVLNCCLQQIERGKNVLLLSEDKNLCNKATLNNVPRIGVEGLRYMMEDRPDPDTDPQLSTRMKQYEDAMYQLLANILESEMRARYGLLWQHVVHRAPPWQLGDVLASLLKHWRTVFCEVFPRIERLLADLAALHSATISAGKRAISESDVDAFKELCLDIAKKCQIIPDYMELAKTAVNSLSEASSPAPANSHVLRDPVPTNAPSPANAPAPANAPSVAPLTANTTAPLSKLVEAFENVWTLFSSYCAKLCACLGVPHGLPDGLAGHQTADSLSHRWAAFRGHANALALAIKGVLSVENSDAVMEEQVSRLESALKESLSLMSVDGGIVRRDDLRIFCMKNRDMLQEAFAKLSQLTDLLDVCKNTMHN</sequence>
<feature type="non-terminal residue" evidence="3">
    <location>
        <position position="1"/>
    </location>
</feature>
<dbReference type="Proteomes" id="UP000837857">
    <property type="component" value="Chromosome 9"/>
</dbReference>
<evidence type="ECO:0000313" key="4">
    <source>
        <dbReference type="Proteomes" id="UP000837857"/>
    </source>
</evidence>
<dbReference type="PANTHER" id="PTHR16161">
    <property type="entry name" value="TRANSCRIPTIONAL PROTEIN SWT1"/>
    <property type="match status" value="1"/>
</dbReference>
<dbReference type="Pfam" id="PF13638">
    <property type="entry name" value="PIN_4"/>
    <property type="match status" value="1"/>
</dbReference>
<dbReference type="InterPro" id="IPR052626">
    <property type="entry name" value="SWT1_Regulator"/>
</dbReference>
<feature type="domain" description="PIN" evidence="2">
    <location>
        <begin position="255"/>
        <end position="359"/>
    </location>
</feature>
<organism evidence="3 4">
    <name type="scientific">Iphiclides podalirius</name>
    <name type="common">scarce swallowtail</name>
    <dbReference type="NCBI Taxonomy" id="110791"/>
    <lineage>
        <taxon>Eukaryota</taxon>
        <taxon>Metazoa</taxon>
        <taxon>Ecdysozoa</taxon>
        <taxon>Arthropoda</taxon>
        <taxon>Hexapoda</taxon>
        <taxon>Insecta</taxon>
        <taxon>Pterygota</taxon>
        <taxon>Neoptera</taxon>
        <taxon>Endopterygota</taxon>
        <taxon>Lepidoptera</taxon>
        <taxon>Glossata</taxon>
        <taxon>Ditrysia</taxon>
        <taxon>Papilionoidea</taxon>
        <taxon>Papilionidae</taxon>
        <taxon>Papilioninae</taxon>
        <taxon>Iphiclides</taxon>
    </lineage>
</organism>
<feature type="region of interest" description="Disordered" evidence="1">
    <location>
        <begin position="510"/>
        <end position="540"/>
    </location>
</feature>
<keyword evidence="4" id="KW-1185">Reference proteome</keyword>
<protein>
    <recommendedName>
        <fullName evidence="2">PIN domain-containing protein</fullName>
    </recommendedName>
</protein>
<dbReference type="EMBL" id="OW152821">
    <property type="protein sequence ID" value="CAH2077069.1"/>
    <property type="molecule type" value="Genomic_DNA"/>
</dbReference>
<dbReference type="InterPro" id="IPR002716">
    <property type="entry name" value="PIN_dom"/>
</dbReference>
<proteinExistence type="predicted"/>
<reference evidence="3" key="1">
    <citation type="submission" date="2022-03" db="EMBL/GenBank/DDBJ databases">
        <authorList>
            <person name="Martin H S."/>
        </authorList>
    </citation>
    <scope>NUCLEOTIDE SEQUENCE</scope>
</reference>
<dbReference type="Gene3D" id="3.40.50.1010">
    <property type="entry name" value="5'-nuclease"/>
    <property type="match status" value="1"/>
</dbReference>
<feature type="compositionally biased region" description="Basic residues" evidence="1">
    <location>
        <begin position="38"/>
        <end position="55"/>
    </location>
</feature>
<evidence type="ECO:0000256" key="1">
    <source>
        <dbReference type="SAM" id="MobiDB-lite"/>
    </source>
</evidence>
<gene>
    <name evidence="3" type="ORF">IPOD504_LOCUS17537</name>
</gene>
<feature type="compositionally biased region" description="Polar residues" evidence="1">
    <location>
        <begin position="190"/>
        <end position="206"/>
    </location>
</feature>
<dbReference type="InterPro" id="IPR029060">
    <property type="entry name" value="PIN-like_dom_sf"/>
</dbReference>
<accession>A0ABN8J6D4</accession>
<feature type="compositionally biased region" description="Low complexity" evidence="1">
    <location>
        <begin position="67"/>
        <end position="77"/>
    </location>
</feature>
<dbReference type="SUPFAM" id="SSF88723">
    <property type="entry name" value="PIN domain-like"/>
    <property type="match status" value="1"/>
</dbReference>
<dbReference type="CDD" id="cd18727">
    <property type="entry name" value="PIN_Swt1-like"/>
    <property type="match status" value="1"/>
</dbReference>
<evidence type="ECO:0000313" key="3">
    <source>
        <dbReference type="EMBL" id="CAH2077069.1"/>
    </source>
</evidence>
<evidence type="ECO:0000259" key="2">
    <source>
        <dbReference type="Pfam" id="PF13638"/>
    </source>
</evidence>
<feature type="region of interest" description="Disordered" evidence="1">
    <location>
        <begin position="190"/>
        <end position="215"/>
    </location>
</feature>
<dbReference type="PANTHER" id="PTHR16161:SF0">
    <property type="entry name" value="TRANSCRIPTIONAL PROTEIN SWT1"/>
    <property type="match status" value="1"/>
</dbReference>
<feature type="compositionally biased region" description="Polar residues" evidence="1">
    <location>
        <begin position="78"/>
        <end position="89"/>
    </location>
</feature>
<name>A0ABN8J6D4_9NEOP</name>